<comment type="caution">
    <text evidence="3">The sequence shown here is derived from an EMBL/GenBank/DDBJ whole genome shotgun (WGS) entry which is preliminary data.</text>
</comment>
<dbReference type="Pfam" id="PF08238">
    <property type="entry name" value="Sel1"/>
    <property type="match status" value="2"/>
</dbReference>
<dbReference type="EMBL" id="QWFX01000005">
    <property type="protein sequence ID" value="RIJ32826.1"/>
    <property type="molecule type" value="Genomic_DNA"/>
</dbReference>
<organism evidence="3 4">
    <name type="scientific">Henriciella mobilis</name>
    <dbReference type="NCBI Taxonomy" id="2305467"/>
    <lineage>
        <taxon>Bacteria</taxon>
        <taxon>Pseudomonadati</taxon>
        <taxon>Pseudomonadota</taxon>
        <taxon>Alphaproteobacteria</taxon>
        <taxon>Hyphomonadales</taxon>
        <taxon>Hyphomonadaceae</taxon>
        <taxon>Henriciella</taxon>
    </lineage>
</organism>
<keyword evidence="2" id="KW-0732">Signal</keyword>
<dbReference type="InterPro" id="IPR011990">
    <property type="entry name" value="TPR-like_helical_dom_sf"/>
</dbReference>
<evidence type="ECO:0000256" key="1">
    <source>
        <dbReference type="SAM" id="MobiDB-lite"/>
    </source>
</evidence>
<dbReference type="Proteomes" id="UP000266385">
    <property type="component" value="Unassembled WGS sequence"/>
</dbReference>
<evidence type="ECO:0000313" key="3">
    <source>
        <dbReference type="EMBL" id="RIJ32826.1"/>
    </source>
</evidence>
<dbReference type="InterPro" id="IPR006597">
    <property type="entry name" value="Sel1-like"/>
</dbReference>
<feature type="chain" id="PRO_5017259398" evidence="2">
    <location>
        <begin position="28"/>
        <end position="390"/>
    </location>
</feature>
<evidence type="ECO:0000313" key="4">
    <source>
        <dbReference type="Proteomes" id="UP000266385"/>
    </source>
</evidence>
<accession>A0A399RMD0</accession>
<feature type="signal peptide" evidence="2">
    <location>
        <begin position="1"/>
        <end position="27"/>
    </location>
</feature>
<sequence>MVSMGTNRSIWRAAAMLALFPAVPALAEPPELDAAIDAYIEDDYSQMAVIERYGVQGNAAALSVLGQAAFYGLGRPKDTGEGLALLQQAAEAGDRSAAVQLGRIYENGTAGTVDTTEAARWYVKAANAGESFSSLAALKRLPRADVIAAGGGAYIDTTPTPPVSQSAANAPVTSNAGGGLYSMSEDEVDALSDTLFGTGSTSPPAPDTPAPAASAPPAPQARADTDPDPSELANALADMIFGTGPASMPEPLTMNDGTQFPLLADTSLNASGDAAASCAVVLTPVIDDRSDELRTLIDQAKSQTGVDRQVTLNRMTLVKSNVERFLSTKTFAVELLGNPERNGGVSGDAVDQAVARHQIAYEGDTLSGPSAGLCRDRLVLLTAQLSVRGD</sequence>
<evidence type="ECO:0000256" key="2">
    <source>
        <dbReference type="SAM" id="SignalP"/>
    </source>
</evidence>
<gene>
    <name evidence="3" type="ORF">D1223_02975</name>
</gene>
<name>A0A399RMD0_9PROT</name>
<dbReference type="Gene3D" id="1.25.40.10">
    <property type="entry name" value="Tetratricopeptide repeat domain"/>
    <property type="match status" value="1"/>
</dbReference>
<dbReference type="SUPFAM" id="SSF81901">
    <property type="entry name" value="HCP-like"/>
    <property type="match status" value="1"/>
</dbReference>
<proteinExistence type="predicted"/>
<dbReference type="AlphaFoldDB" id="A0A399RMD0"/>
<protein>
    <submittedName>
        <fullName evidence="3">Sel1 repeat family protein</fullName>
    </submittedName>
</protein>
<feature type="compositionally biased region" description="Pro residues" evidence="1">
    <location>
        <begin position="203"/>
        <end position="219"/>
    </location>
</feature>
<reference evidence="3 4" key="1">
    <citation type="submission" date="2018-08" db="EMBL/GenBank/DDBJ databases">
        <title>Henriciella mobilis sp. nov., isolated from seawater.</title>
        <authorList>
            <person name="Cheng H."/>
            <person name="Wu Y.-H."/>
            <person name="Xu X.-W."/>
            <person name="Guo L.-L."/>
        </authorList>
    </citation>
    <scope>NUCLEOTIDE SEQUENCE [LARGE SCALE GENOMIC DNA]</scope>
    <source>
        <strain evidence="3 4">JN25</strain>
    </source>
</reference>
<dbReference type="SMART" id="SM00671">
    <property type="entry name" value="SEL1"/>
    <property type="match status" value="2"/>
</dbReference>
<keyword evidence="4" id="KW-1185">Reference proteome</keyword>
<feature type="region of interest" description="Disordered" evidence="1">
    <location>
        <begin position="193"/>
        <end position="231"/>
    </location>
</feature>